<dbReference type="EMBL" id="JAHHUM010002029">
    <property type="protein sequence ID" value="KAK5607257.1"/>
    <property type="molecule type" value="Genomic_DNA"/>
</dbReference>
<sequence length="141" mass="16261">MEAQVDNRDALEVSDRLEKSLSMDAQENMEEYSRLISEGEAVSKQGHIQQALNLFKQVYNIHQTPELQCKIKKTEVMSGNDLEDEDDEFVNVNNSGLLLFKELHDKMYDYQRDGVSFLYSFCKDGRKGRLLADDMGLMKTI</sequence>
<accession>A0AAV9REB5</accession>
<reference evidence="2 3" key="1">
    <citation type="submission" date="2021-06" db="EMBL/GenBank/DDBJ databases">
        <authorList>
            <person name="Palmer J.M."/>
        </authorList>
    </citation>
    <scope>NUCLEOTIDE SEQUENCE [LARGE SCALE GENOMIC DNA]</scope>
    <source>
        <strain evidence="2 3">MEX-2019</strain>
        <tissue evidence="2">Muscle</tissue>
    </source>
</reference>
<dbReference type="Proteomes" id="UP001311232">
    <property type="component" value="Unassembled WGS sequence"/>
</dbReference>
<comment type="caution">
    <text evidence="2">The sequence shown here is derived from an EMBL/GenBank/DDBJ whole genome shotgun (WGS) entry which is preliminary data.</text>
</comment>
<dbReference type="GO" id="GO:0015616">
    <property type="term" value="F:DNA translocase activity"/>
    <property type="evidence" value="ECO:0007669"/>
    <property type="project" value="TreeGrafter"/>
</dbReference>
<dbReference type="Gene3D" id="3.40.50.10810">
    <property type="entry name" value="Tandem AAA-ATPase domain"/>
    <property type="match status" value="1"/>
</dbReference>
<keyword evidence="1" id="KW-0378">Hydrolase</keyword>
<proteinExistence type="predicted"/>
<keyword evidence="1" id="KW-0547">Nucleotide-binding</keyword>
<keyword evidence="1" id="KW-0067">ATP-binding</keyword>
<gene>
    <name evidence="2" type="ORF">CRENBAI_003447</name>
</gene>
<evidence type="ECO:0000313" key="3">
    <source>
        <dbReference type="Proteomes" id="UP001311232"/>
    </source>
</evidence>
<dbReference type="InterPro" id="IPR038718">
    <property type="entry name" value="SNF2-like_sf"/>
</dbReference>
<dbReference type="PANTHER" id="PTHR45629">
    <property type="entry name" value="SNF2/RAD54 FAMILY MEMBER"/>
    <property type="match status" value="1"/>
</dbReference>
<name>A0AAV9REB5_9TELE</name>
<keyword evidence="1" id="KW-0347">Helicase</keyword>
<dbReference type="GO" id="GO:0004386">
    <property type="term" value="F:helicase activity"/>
    <property type="evidence" value="ECO:0007669"/>
    <property type="project" value="UniProtKB-KW"/>
</dbReference>
<evidence type="ECO:0000313" key="2">
    <source>
        <dbReference type="EMBL" id="KAK5607257.1"/>
    </source>
</evidence>
<keyword evidence="3" id="KW-1185">Reference proteome</keyword>
<evidence type="ECO:0008006" key="4">
    <source>
        <dbReference type="Google" id="ProtNLM"/>
    </source>
</evidence>
<dbReference type="InterPro" id="IPR050496">
    <property type="entry name" value="SNF2_RAD54_helicase_repair"/>
</dbReference>
<dbReference type="AlphaFoldDB" id="A0AAV9REB5"/>
<organism evidence="2 3">
    <name type="scientific">Crenichthys baileyi</name>
    <name type="common">White River springfish</name>
    <dbReference type="NCBI Taxonomy" id="28760"/>
    <lineage>
        <taxon>Eukaryota</taxon>
        <taxon>Metazoa</taxon>
        <taxon>Chordata</taxon>
        <taxon>Craniata</taxon>
        <taxon>Vertebrata</taxon>
        <taxon>Euteleostomi</taxon>
        <taxon>Actinopterygii</taxon>
        <taxon>Neopterygii</taxon>
        <taxon>Teleostei</taxon>
        <taxon>Neoteleostei</taxon>
        <taxon>Acanthomorphata</taxon>
        <taxon>Ovalentaria</taxon>
        <taxon>Atherinomorphae</taxon>
        <taxon>Cyprinodontiformes</taxon>
        <taxon>Goodeidae</taxon>
        <taxon>Crenichthys</taxon>
    </lineage>
</organism>
<evidence type="ECO:0000256" key="1">
    <source>
        <dbReference type="ARBA" id="ARBA00022806"/>
    </source>
</evidence>
<protein>
    <recommendedName>
        <fullName evidence="4">SNF2 N-terminal domain-containing protein</fullName>
    </recommendedName>
</protein>
<dbReference type="PANTHER" id="PTHR45629:SF7">
    <property type="entry name" value="DNA EXCISION REPAIR PROTEIN ERCC-6-RELATED"/>
    <property type="match status" value="1"/>
</dbReference>